<proteinExistence type="predicted"/>
<dbReference type="AlphaFoldDB" id="A0A8J2X003"/>
<dbReference type="Proteomes" id="UP000789595">
    <property type="component" value="Unassembled WGS sequence"/>
</dbReference>
<feature type="non-terminal residue" evidence="1">
    <location>
        <position position="63"/>
    </location>
</feature>
<keyword evidence="2" id="KW-1185">Reference proteome</keyword>
<comment type="caution">
    <text evidence="1">The sequence shown here is derived from an EMBL/GenBank/DDBJ whole genome shotgun (WGS) entry which is preliminary data.</text>
</comment>
<evidence type="ECO:0000313" key="1">
    <source>
        <dbReference type="EMBL" id="CAH0375262.1"/>
    </source>
</evidence>
<reference evidence="1" key="1">
    <citation type="submission" date="2021-11" db="EMBL/GenBank/DDBJ databases">
        <authorList>
            <consortium name="Genoscope - CEA"/>
            <person name="William W."/>
        </authorList>
    </citation>
    <scope>NUCLEOTIDE SEQUENCE</scope>
</reference>
<dbReference type="EMBL" id="CAKKNE010000004">
    <property type="protein sequence ID" value="CAH0375262.1"/>
    <property type="molecule type" value="Genomic_DNA"/>
</dbReference>
<gene>
    <name evidence="1" type="ORF">PECAL_4P25880</name>
</gene>
<protein>
    <submittedName>
        <fullName evidence="1">Uncharacterized protein</fullName>
    </submittedName>
</protein>
<accession>A0A8J2X003</accession>
<sequence>MPVVELLGTIFGSIIAMVPKTAAAAGAGSGTLAKMTTICEQVRIGIAGILANIAGHPVAVGAA</sequence>
<evidence type="ECO:0000313" key="2">
    <source>
        <dbReference type="Proteomes" id="UP000789595"/>
    </source>
</evidence>
<name>A0A8J2X003_9STRA</name>
<organism evidence="1 2">
    <name type="scientific">Pelagomonas calceolata</name>
    <dbReference type="NCBI Taxonomy" id="35677"/>
    <lineage>
        <taxon>Eukaryota</taxon>
        <taxon>Sar</taxon>
        <taxon>Stramenopiles</taxon>
        <taxon>Ochrophyta</taxon>
        <taxon>Pelagophyceae</taxon>
        <taxon>Pelagomonadales</taxon>
        <taxon>Pelagomonadaceae</taxon>
        <taxon>Pelagomonas</taxon>
    </lineage>
</organism>